<sequence length="186" mass="22007">MHQGQWRWPSETDFDIQEILAELPPIYPQQSDAILWKAAILERLSTMDRIWVFQPDDLCVLCGRQQSESHVHLFFQCSFTKCCLAVLKQNVRFQWLNSGWQRDILWASRRWRGSHLLNAASRALLASIVYNVWRERNSRIFADTASSAEAVAFRAIEEVRYRIISENVKPSLQRSALYRIWQIPWR</sequence>
<gene>
    <name evidence="2" type="ORF">Slati_1687600</name>
</gene>
<feature type="domain" description="Reverse transcriptase zinc-binding" evidence="1">
    <location>
        <begin position="29"/>
        <end position="81"/>
    </location>
</feature>
<comment type="caution">
    <text evidence="2">The sequence shown here is derived from an EMBL/GenBank/DDBJ whole genome shotgun (WGS) entry which is preliminary data.</text>
</comment>
<reference evidence="2" key="2">
    <citation type="journal article" date="2024" name="Plant">
        <title>Genomic evolution and insights into agronomic trait innovations of Sesamum species.</title>
        <authorList>
            <person name="Miao H."/>
            <person name="Wang L."/>
            <person name="Qu L."/>
            <person name="Liu H."/>
            <person name="Sun Y."/>
            <person name="Le M."/>
            <person name="Wang Q."/>
            <person name="Wei S."/>
            <person name="Zheng Y."/>
            <person name="Lin W."/>
            <person name="Duan Y."/>
            <person name="Cao H."/>
            <person name="Xiong S."/>
            <person name="Wang X."/>
            <person name="Wei L."/>
            <person name="Li C."/>
            <person name="Ma Q."/>
            <person name="Ju M."/>
            <person name="Zhao R."/>
            <person name="Li G."/>
            <person name="Mu C."/>
            <person name="Tian Q."/>
            <person name="Mei H."/>
            <person name="Zhang T."/>
            <person name="Gao T."/>
            <person name="Zhang H."/>
        </authorList>
    </citation>
    <scope>NUCLEOTIDE SEQUENCE</scope>
    <source>
        <strain evidence="2">KEN1</strain>
    </source>
</reference>
<reference evidence="2" key="1">
    <citation type="submission" date="2020-06" db="EMBL/GenBank/DDBJ databases">
        <authorList>
            <person name="Li T."/>
            <person name="Hu X."/>
            <person name="Zhang T."/>
            <person name="Song X."/>
            <person name="Zhang H."/>
            <person name="Dai N."/>
            <person name="Sheng W."/>
            <person name="Hou X."/>
            <person name="Wei L."/>
        </authorList>
    </citation>
    <scope>NUCLEOTIDE SEQUENCE</scope>
    <source>
        <strain evidence="2">KEN1</strain>
        <tissue evidence="2">Leaf</tissue>
    </source>
</reference>
<dbReference type="EMBL" id="JACGWN010000006">
    <property type="protein sequence ID" value="KAL0445597.1"/>
    <property type="molecule type" value="Genomic_DNA"/>
</dbReference>
<accession>A0AAW2WUZ9</accession>
<dbReference type="AlphaFoldDB" id="A0AAW2WUZ9"/>
<name>A0AAW2WUZ9_9LAMI</name>
<evidence type="ECO:0000259" key="1">
    <source>
        <dbReference type="Pfam" id="PF13966"/>
    </source>
</evidence>
<evidence type="ECO:0000313" key="2">
    <source>
        <dbReference type="EMBL" id="KAL0445597.1"/>
    </source>
</evidence>
<organism evidence="2">
    <name type="scientific">Sesamum latifolium</name>
    <dbReference type="NCBI Taxonomy" id="2727402"/>
    <lineage>
        <taxon>Eukaryota</taxon>
        <taxon>Viridiplantae</taxon>
        <taxon>Streptophyta</taxon>
        <taxon>Embryophyta</taxon>
        <taxon>Tracheophyta</taxon>
        <taxon>Spermatophyta</taxon>
        <taxon>Magnoliopsida</taxon>
        <taxon>eudicotyledons</taxon>
        <taxon>Gunneridae</taxon>
        <taxon>Pentapetalae</taxon>
        <taxon>asterids</taxon>
        <taxon>lamiids</taxon>
        <taxon>Lamiales</taxon>
        <taxon>Pedaliaceae</taxon>
        <taxon>Sesamum</taxon>
    </lineage>
</organism>
<protein>
    <recommendedName>
        <fullName evidence="1">Reverse transcriptase zinc-binding domain-containing protein</fullName>
    </recommendedName>
</protein>
<proteinExistence type="predicted"/>
<dbReference type="Pfam" id="PF13966">
    <property type="entry name" value="zf-RVT"/>
    <property type="match status" value="1"/>
</dbReference>
<dbReference type="InterPro" id="IPR026960">
    <property type="entry name" value="RVT-Znf"/>
</dbReference>